<evidence type="ECO:0000259" key="3">
    <source>
        <dbReference type="Pfam" id="PF01551"/>
    </source>
</evidence>
<dbReference type="PANTHER" id="PTHR21666:SF289">
    <property type="entry name" value="L-ALA--D-GLU ENDOPEPTIDASE"/>
    <property type="match status" value="1"/>
</dbReference>
<keyword evidence="6" id="KW-1185">Reference proteome</keyword>
<evidence type="ECO:0000259" key="4">
    <source>
        <dbReference type="Pfam" id="PF24568"/>
    </source>
</evidence>
<feature type="domain" description="M23ase beta-sheet core" evidence="3">
    <location>
        <begin position="288"/>
        <end position="382"/>
    </location>
</feature>
<dbReference type="InterPro" id="IPR050570">
    <property type="entry name" value="Cell_wall_metabolism_enzyme"/>
</dbReference>
<evidence type="ECO:0000313" key="5">
    <source>
        <dbReference type="EMBL" id="MDQ0285121.1"/>
    </source>
</evidence>
<dbReference type="Pfam" id="PF24568">
    <property type="entry name" value="CC_PcsB"/>
    <property type="match status" value="1"/>
</dbReference>
<protein>
    <submittedName>
        <fullName evidence="5">Murein DD-endopeptidase MepM/ murein hydrolase activator NlpD</fullName>
    </submittedName>
</protein>
<sequence length="386" mass="42965">MFSFLGGDGLKGLTGKIVALGLVLALSGAGMGVAQGASLQEKLKETRQKLFQEQQKVRESKQEVRGYADRVADSERAIAAAEQRIRELDKNLQVALRDVNRARQELAEAEAKLEESRRVMKQRLRDIYQWGEIDYLEVLLAARDFSDFINRYELLKRVVARDAAIVDDFSARRREVAEKKARLEEQRDRIVALIRQQQAARQQLVEQQRQQKILLAQAQQELSRHEEEAERLKAQEQEILRQIALERARSHPSARRGSGVMTWPVPGYSSISSGFGSRRHPILGYVRLHNGIDIPAPTGTPVVAAEEGTVIYVGYMSGYGNMVMLDHGGGITTLYAHLSAQLVSVGQDVKKGQTIARVGSTGMSTGPHLHFTVMVNGSPVDPTGYL</sequence>
<evidence type="ECO:0000256" key="2">
    <source>
        <dbReference type="SAM" id="Coils"/>
    </source>
</evidence>
<accession>A0ABU0AXA6</accession>
<dbReference type="Gene3D" id="6.10.250.3150">
    <property type="match status" value="1"/>
</dbReference>
<evidence type="ECO:0000256" key="1">
    <source>
        <dbReference type="ARBA" id="ARBA00022729"/>
    </source>
</evidence>
<dbReference type="InterPro" id="IPR016047">
    <property type="entry name" value="M23ase_b-sheet_dom"/>
</dbReference>
<reference evidence="5 6" key="1">
    <citation type="submission" date="2023-07" db="EMBL/GenBank/DDBJ databases">
        <title>Genomic Encyclopedia of Type Strains, Phase IV (KMG-IV): sequencing the most valuable type-strain genomes for metagenomic binning, comparative biology and taxonomic classification.</title>
        <authorList>
            <person name="Goeker M."/>
        </authorList>
    </citation>
    <scope>NUCLEOTIDE SEQUENCE [LARGE SCALE GENOMIC DNA]</scope>
    <source>
        <strain evidence="5 6">DSM 12396</strain>
    </source>
</reference>
<dbReference type="EMBL" id="JAUSUX010000001">
    <property type="protein sequence ID" value="MDQ0285121.1"/>
    <property type="molecule type" value="Genomic_DNA"/>
</dbReference>
<dbReference type="PANTHER" id="PTHR21666">
    <property type="entry name" value="PEPTIDASE-RELATED"/>
    <property type="match status" value="1"/>
</dbReference>
<organism evidence="5 6">
    <name type="scientific">Desulfofundulus luciae</name>
    <dbReference type="NCBI Taxonomy" id="74702"/>
    <lineage>
        <taxon>Bacteria</taxon>
        <taxon>Bacillati</taxon>
        <taxon>Bacillota</taxon>
        <taxon>Clostridia</taxon>
        <taxon>Eubacteriales</taxon>
        <taxon>Peptococcaceae</taxon>
        <taxon>Desulfofundulus</taxon>
    </lineage>
</organism>
<dbReference type="Pfam" id="PF01551">
    <property type="entry name" value="Peptidase_M23"/>
    <property type="match status" value="1"/>
</dbReference>
<dbReference type="Proteomes" id="UP001225644">
    <property type="component" value="Unassembled WGS sequence"/>
</dbReference>
<feature type="coiled-coil region" evidence="2">
    <location>
        <begin position="166"/>
        <end position="249"/>
    </location>
</feature>
<dbReference type="InterPro" id="IPR011055">
    <property type="entry name" value="Dup_hybrid_motif"/>
</dbReference>
<dbReference type="Gene3D" id="2.70.70.10">
    <property type="entry name" value="Glucose Permease (Domain IIA)"/>
    <property type="match status" value="1"/>
</dbReference>
<dbReference type="InterPro" id="IPR057309">
    <property type="entry name" value="PcsB_CC"/>
</dbReference>
<name>A0ABU0AXA6_9FIRM</name>
<dbReference type="RefSeq" id="WP_307399037.1">
    <property type="nucleotide sequence ID" value="NZ_JAUSUX010000001.1"/>
</dbReference>
<keyword evidence="2" id="KW-0175">Coiled coil</keyword>
<feature type="coiled-coil region" evidence="2">
    <location>
        <begin position="43"/>
        <end position="126"/>
    </location>
</feature>
<dbReference type="CDD" id="cd12797">
    <property type="entry name" value="M23_peptidase"/>
    <property type="match status" value="1"/>
</dbReference>
<evidence type="ECO:0000313" key="6">
    <source>
        <dbReference type="Proteomes" id="UP001225644"/>
    </source>
</evidence>
<keyword evidence="5" id="KW-0378">Hydrolase</keyword>
<comment type="caution">
    <text evidence="5">The sequence shown here is derived from an EMBL/GenBank/DDBJ whole genome shotgun (WGS) entry which is preliminary data.</text>
</comment>
<proteinExistence type="predicted"/>
<gene>
    <name evidence="5" type="ORF">J2Z49_000211</name>
</gene>
<keyword evidence="1" id="KW-0732">Signal</keyword>
<feature type="domain" description="Peptidoglycan hydrolase PcsB coiled-coil" evidence="4">
    <location>
        <begin position="107"/>
        <end position="179"/>
    </location>
</feature>
<dbReference type="GO" id="GO:0016787">
    <property type="term" value="F:hydrolase activity"/>
    <property type="evidence" value="ECO:0007669"/>
    <property type="project" value="UniProtKB-KW"/>
</dbReference>
<dbReference type="SUPFAM" id="SSF51261">
    <property type="entry name" value="Duplicated hybrid motif"/>
    <property type="match status" value="1"/>
</dbReference>